<protein>
    <submittedName>
        <fullName evidence="1">Uncharacterized protein</fullName>
    </submittedName>
</protein>
<dbReference type="AlphaFoldDB" id="A0A2Z5JQQ6"/>
<proteinExistence type="predicted"/>
<dbReference type="Proteomes" id="UP000252698">
    <property type="component" value="Chromosome"/>
</dbReference>
<gene>
    <name evidence="1" type="ORF">C5746_12965</name>
</gene>
<reference evidence="1 2" key="1">
    <citation type="journal article" date="2018" name="Front. Microbiol.">
        <title>Genome Sequencing of Streptomyces atratus SCSIOZH16 and Activation Production of Nocardamine via Metabolic Engineering.</title>
        <authorList>
            <person name="Li Y."/>
            <person name="Zhang C."/>
            <person name="Liu C."/>
            <person name="Ju J."/>
            <person name="Ma J."/>
        </authorList>
    </citation>
    <scope>NUCLEOTIDE SEQUENCE [LARGE SCALE GENOMIC DNA]</scope>
    <source>
        <strain evidence="1 2">SCSIO_ZH16</strain>
    </source>
</reference>
<dbReference type="KEGG" id="sata:C5746_12965"/>
<name>A0A2Z5JQQ6_STRAR</name>
<evidence type="ECO:0000313" key="2">
    <source>
        <dbReference type="Proteomes" id="UP000252698"/>
    </source>
</evidence>
<evidence type="ECO:0000313" key="1">
    <source>
        <dbReference type="EMBL" id="AXE82746.1"/>
    </source>
</evidence>
<dbReference type="EMBL" id="CP027306">
    <property type="protein sequence ID" value="AXE82746.1"/>
    <property type="molecule type" value="Genomic_DNA"/>
</dbReference>
<organism evidence="1 2">
    <name type="scientific">Streptomyces atratus</name>
    <dbReference type="NCBI Taxonomy" id="1893"/>
    <lineage>
        <taxon>Bacteria</taxon>
        <taxon>Bacillati</taxon>
        <taxon>Actinomycetota</taxon>
        <taxon>Actinomycetes</taxon>
        <taxon>Kitasatosporales</taxon>
        <taxon>Streptomycetaceae</taxon>
        <taxon>Streptomyces</taxon>
    </lineage>
</organism>
<sequence length="64" mass="7525">MYRPPSCPHCPDHPALWRDTSRTTPTTAERWDWYCAGCRAKWEPTLEQKAKLSYGTPRRPRHGL</sequence>
<accession>A0A2Z5JQQ6</accession>